<dbReference type="Pfam" id="PF03976">
    <property type="entry name" value="PPK2"/>
    <property type="match status" value="1"/>
</dbReference>
<dbReference type="STRING" id="318683.A0U94_09515"/>
<dbReference type="SUPFAM" id="SSF52540">
    <property type="entry name" value="P-loop containing nucleoside triphosphate hydrolases"/>
    <property type="match status" value="1"/>
</dbReference>
<dbReference type="PANTHER" id="PTHR34383:SF3">
    <property type="entry name" value="POLYPHOSPHATE:AMP PHOSPHOTRANSFERASE"/>
    <property type="match status" value="1"/>
</dbReference>
<evidence type="ECO:0000256" key="1">
    <source>
        <dbReference type="ARBA" id="ARBA00009924"/>
    </source>
</evidence>
<dbReference type="InterPro" id="IPR022300">
    <property type="entry name" value="PPK2-rel_1"/>
</dbReference>
<comment type="caution">
    <text evidence="5">The sequence shown here is derived from an EMBL/GenBank/DDBJ whole genome shotgun (WGS) entry which is preliminary data.</text>
</comment>
<dbReference type="NCBIfam" id="TIGR03709">
    <property type="entry name" value="PPK2_rel_1"/>
    <property type="match status" value="1"/>
</dbReference>
<dbReference type="GO" id="GO:0006797">
    <property type="term" value="P:polyphosphate metabolic process"/>
    <property type="evidence" value="ECO:0007669"/>
    <property type="project" value="InterPro"/>
</dbReference>
<feature type="domain" description="Polyphosphate kinase-2-related" evidence="4">
    <location>
        <begin position="32"/>
        <end position="255"/>
    </location>
</feature>
<comment type="similarity">
    <text evidence="1">Belongs to the polyphosphate kinase 2 (PPK2) family. Class I subfamily.</text>
</comment>
<dbReference type="Proteomes" id="UP000075636">
    <property type="component" value="Unassembled WGS sequence"/>
</dbReference>
<dbReference type="GO" id="GO:0008976">
    <property type="term" value="F:polyphosphate kinase activity"/>
    <property type="evidence" value="ECO:0007669"/>
    <property type="project" value="InterPro"/>
</dbReference>
<dbReference type="InterPro" id="IPR027417">
    <property type="entry name" value="P-loop_NTPase"/>
</dbReference>
<dbReference type="PIRSF" id="PIRSF028756">
    <property type="entry name" value="PPK2_prd"/>
    <property type="match status" value="1"/>
</dbReference>
<evidence type="ECO:0000256" key="3">
    <source>
        <dbReference type="ARBA" id="ARBA00022777"/>
    </source>
</evidence>
<evidence type="ECO:0000313" key="6">
    <source>
        <dbReference type="Proteomes" id="UP000075636"/>
    </source>
</evidence>
<dbReference type="Gene3D" id="3.40.50.300">
    <property type="entry name" value="P-loop containing nucleotide triphosphate hydrolases"/>
    <property type="match status" value="1"/>
</dbReference>
<keyword evidence="3 5" id="KW-0418">Kinase</keyword>
<evidence type="ECO:0000259" key="4">
    <source>
        <dbReference type="Pfam" id="PF03976"/>
    </source>
</evidence>
<reference evidence="5 6" key="1">
    <citation type="submission" date="2015-06" db="EMBL/GenBank/DDBJ databases">
        <title>Improved classification and identification of acetic acid bacteria using matrix-assisted laser desorption/ionization time-of-flight mass spectrometry; Gluconobacter nephelii and Gluconobacter uchimurae are later heterotypic synonyms of Gluconobacter japonicus and Gluconobacter oxydans, respectively.</title>
        <authorList>
            <person name="Li L."/>
            <person name="Cleenwerck I."/>
            <person name="De Vuyst L."/>
            <person name="Vandamme P."/>
        </authorList>
    </citation>
    <scope>NUCLEOTIDE SEQUENCE [LARGE SCALE GENOMIC DNA]</scope>
    <source>
        <strain evidence="5 6">LMG 1768</strain>
    </source>
</reference>
<dbReference type="EMBL" id="LHZR01000113">
    <property type="protein sequence ID" value="KXV46153.1"/>
    <property type="molecule type" value="Genomic_DNA"/>
</dbReference>
<sequence>MDLRRKLIVKQGTTVRLKDVNASYHAHYKTEHDADKDIEEHQARVSAYQQKLYAEKKHALLIVLQGIDAAGKDGTCWHVMKAMNPQGTSVHGFKQPTEEEKLHDFLWRVHPYTPARGQVSVFNRSHYEDVLVTRVHDLVTKKIWSNRYDLINDFEKMLVANNVTILKFFLYITPEEQLERFRQRLDDPVRQWKISDADYKEREYWDKYTAAYQDMMEKCSTKHAPWYIIPSNNKWFRNLAVSNIIWKTLQDMDLKFPEPTVDIEKIRKEYHHAKKENI</sequence>
<proteinExistence type="inferred from homology"/>
<dbReference type="RefSeq" id="WP_062109849.1">
    <property type="nucleotide sequence ID" value="NZ_LHZR01000113.1"/>
</dbReference>
<organism evidence="5 6">
    <name type="scientific">Gluconobacter albidus</name>
    <dbReference type="NCBI Taxonomy" id="318683"/>
    <lineage>
        <taxon>Bacteria</taxon>
        <taxon>Pseudomonadati</taxon>
        <taxon>Pseudomonadota</taxon>
        <taxon>Alphaproteobacteria</taxon>
        <taxon>Acetobacterales</taxon>
        <taxon>Acetobacteraceae</taxon>
        <taxon>Gluconobacter</taxon>
    </lineage>
</organism>
<protein>
    <submittedName>
        <fullName evidence="5">Polyphosphate kinase 2</fullName>
    </submittedName>
</protein>
<evidence type="ECO:0000256" key="2">
    <source>
        <dbReference type="ARBA" id="ARBA00022679"/>
    </source>
</evidence>
<dbReference type="PATRIC" id="fig|318683.6.peg.713"/>
<dbReference type="AlphaFoldDB" id="A0A149TEV8"/>
<dbReference type="OrthoDB" id="9775224at2"/>
<accession>A0A149TEV8</accession>
<dbReference type="InterPro" id="IPR016898">
    <property type="entry name" value="Polyphosphate_phosphotransfera"/>
</dbReference>
<dbReference type="InterPro" id="IPR022488">
    <property type="entry name" value="PPK2-related"/>
</dbReference>
<evidence type="ECO:0000313" key="5">
    <source>
        <dbReference type="EMBL" id="KXV46153.1"/>
    </source>
</evidence>
<gene>
    <name evidence="5" type="ORF">AD945_14235</name>
</gene>
<name>A0A149TEV8_9PROT</name>
<keyword evidence="2" id="KW-0808">Transferase</keyword>
<dbReference type="PANTHER" id="PTHR34383">
    <property type="entry name" value="POLYPHOSPHATE:AMP PHOSPHOTRANSFERASE-RELATED"/>
    <property type="match status" value="1"/>
</dbReference>